<sequence>MEKFLLLLVFVGESHALFSVAAETKCNVTQTTSPCSSIVGGSAYIKLLENATGYKIHCYKDDLNVFSLKRGQLMVVEEYKNKIEFLVGTGMLKINNLKRTDSGHYIVESYDPNGRRKDIYFNLQVKENIFLILNSVRFAVVVLLTAVLFCCMCSKFNLCGDSGGNQANDENLFKMYQTAQRE</sequence>
<keyword evidence="1" id="KW-0472">Membrane</keyword>
<evidence type="ECO:0000256" key="2">
    <source>
        <dbReference type="SAM" id="SignalP"/>
    </source>
</evidence>
<evidence type="ECO:0000313" key="3">
    <source>
        <dbReference type="EMBL" id="MEQ2204899.1"/>
    </source>
</evidence>
<dbReference type="EMBL" id="JAHRIN010038069">
    <property type="protein sequence ID" value="MEQ2204899.1"/>
    <property type="molecule type" value="Genomic_DNA"/>
</dbReference>
<evidence type="ECO:0000313" key="4">
    <source>
        <dbReference type="Proteomes" id="UP001434883"/>
    </source>
</evidence>
<name>A0ABV0RA73_9TELE</name>
<dbReference type="InterPro" id="IPR036179">
    <property type="entry name" value="Ig-like_dom_sf"/>
</dbReference>
<dbReference type="Gene3D" id="2.60.40.10">
    <property type="entry name" value="Immunoglobulins"/>
    <property type="match status" value="1"/>
</dbReference>
<evidence type="ECO:0000256" key="1">
    <source>
        <dbReference type="SAM" id="Phobius"/>
    </source>
</evidence>
<comment type="caution">
    <text evidence="3">The sequence shown here is derived from an EMBL/GenBank/DDBJ whole genome shotgun (WGS) entry which is preliminary data.</text>
</comment>
<accession>A0ABV0RA73</accession>
<dbReference type="Proteomes" id="UP001434883">
    <property type="component" value="Unassembled WGS sequence"/>
</dbReference>
<keyword evidence="1" id="KW-0812">Transmembrane</keyword>
<dbReference type="InterPro" id="IPR013783">
    <property type="entry name" value="Ig-like_fold"/>
</dbReference>
<protein>
    <submittedName>
        <fullName evidence="3">Uncharacterized protein</fullName>
    </submittedName>
</protein>
<keyword evidence="4" id="KW-1185">Reference proteome</keyword>
<proteinExistence type="predicted"/>
<gene>
    <name evidence="3" type="ORF">XENOCAPTIV_020640</name>
</gene>
<keyword evidence="2" id="KW-0732">Signal</keyword>
<dbReference type="SUPFAM" id="SSF48726">
    <property type="entry name" value="Immunoglobulin"/>
    <property type="match status" value="1"/>
</dbReference>
<feature type="signal peptide" evidence="2">
    <location>
        <begin position="1"/>
        <end position="16"/>
    </location>
</feature>
<feature type="chain" id="PRO_5047025375" evidence="2">
    <location>
        <begin position="17"/>
        <end position="182"/>
    </location>
</feature>
<organism evidence="3 4">
    <name type="scientific">Xenoophorus captivus</name>
    <dbReference type="NCBI Taxonomy" id="1517983"/>
    <lineage>
        <taxon>Eukaryota</taxon>
        <taxon>Metazoa</taxon>
        <taxon>Chordata</taxon>
        <taxon>Craniata</taxon>
        <taxon>Vertebrata</taxon>
        <taxon>Euteleostomi</taxon>
        <taxon>Actinopterygii</taxon>
        <taxon>Neopterygii</taxon>
        <taxon>Teleostei</taxon>
        <taxon>Neoteleostei</taxon>
        <taxon>Acanthomorphata</taxon>
        <taxon>Ovalentaria</taxon>
        <taxon>Atherinomorphae</taxon>
        <taxon>Cyprinodontiformes</taxon>
        <taxon>Goodeidae</taxon>
        <taxon>Xenoophorus</taxon>
    </lineage>
</organism>
<keyword evidence="1" id="KW-1133">Transmembrane helix</keyword>
<feature type="transmembrane region" description="Helical" evidence="1">
    <location>
        <begin position="129"/>
        <end position="151"/>
    </location>
</feature>
<reference evidence="3 4" key="1">
    <citation type="submission" date="2021-06" db="EMBL/GenBank/DDBJ databases">
        <authorList>
            <person name="Palmer J.M."/>
        </authorList>
    </citation>
    <scope>NUCLEOTIDE SEQUENCE [LARGE SCALE GENOMIC DNA]</scope>
    <source>
        <strain evidence="3 4">XC_2019</strain>
        <tissue evidence="3">Muscle</tissue>
    </source>
</reference>